<sequence length="143" mass="15290">MAPSPLAPTSTSYMAPSSTLVRFRSTSAFPRGTSFAPMLTLRGSFACTTVPKSGEILVAGGGSSYTLFSAAGSRTSSVEWYDIGRNEWGAMDGLPSSQPGARGFLLATVKRRSSGLWVGTASPEQYQGFFLWMRRRCGDGIEE</sequence>
<dbReference type="PANTHER" id="PTHR47850:SF1">
    <property type="entry name" value="F-BOX_KELCH-REPEAT PROTEIN OR23"/>
    <property type="match status" value="1"/>
</dbReference>
<dbReference type="SUPFAM" id="SSF117281">
    <property type="entry name" value="Kelch motif"/>
    <property type="match status" value="1"/>
</dbReference>
<proteinExistence type="predicted"/>
<keyword evidence="2" id="KW-1185">Reference proteome</keyword>
<reference evidence="1 2" key="1">
    <citation type="submission" date="2018-10" db="EMBL/GenBank/DDBJ databases">
        <title>A high-quality apple genome assembly.</title>
        <authorList>
            <person name="Hu J."/>
        </authorList>
    </citation>
    <scope>NUCLEOTIDE SEQUENCE [LARGE SCALE GENOMIC DNA]</scope>
    <source>
        <strain evidence="2">cv. HFTH1</strain>
        <tissue evidence="1">Young leaf</tissue>
    </source>
</reference>
<dbReference type="InterPro" id="IPR037293">
    <property type="entry name" value="Gal_Oxidase_central_sf"/>
</dbReference>
<protein>
    <submittedName>
        <fullName evidence="1">Uncharacterized protein</fullName>
    </submittedName>
</protein>
<organism evidence="1 2">
    <name type="scientific">Malus domestica</name>
    <name type="common">Apple</name>
    <name type="synonym">Pyrus malus</name>
    <dbReference type="NCBI Taxonomy" id="3750"/>
    <lineage>
        <taxon>Eukaryota</taxon>
        <taxon>Viridiplantae</taxon>
        <taxon>Streptophyta</taxon>
        <taxon>Embryophyta</taxon>
        <taxon>Tracheophyta</taxon>
        <taxon>Spermatophyta</taxon>
        <taxon>Magnoliopsida</taxon>
        <taxon>eudicotyledons</taxon>
        <taxon>Gunneridae</taxon>
        <taxon>Pentapetalae</taxon>
        <taxon>rosids</taxon>
        <taxon>fabids</taxon>
        <taxon>Rosales</taxon>
        <taxon>Rosaceae</taxon>
        <taxon>Amygdaloideae</taxon>
        <taxon>Maleae</taxon>
        <taxon>Malus</taxon>
    </lineage>
</organism>
<dbReference type="Gene3D" id="2.130.10.80">
    <property type="entry name" value="Galactose oxidase/kelch, beta-propeller"/>
    <property type="match status" value="1"/>
</dbReference>
<dbReference type="EMBL" id="RDQH01000336">
    <property type="protein sequence ID" value="RXH87349.1"/>
    <property type="molecule type" value="Genomic_DNA"/>
</dbReference>
<name>A0A498IVG5_MALDO</name>
<dbReference type="AlphaFoldDB" id="A0A498IVG5"/>
<evidence type="ECO:0000313" key="2">
    <source>
        <dbReference type="Proteomes" id="UP000290289"/>
    </source>
</evidence>
<gene>
    <name evidence="1" type="ORF">DVH24_028849</name>
</gene>
<dbReference type="InterPro" id="IPR015915">
    <property type="entry name" value="Kelch-typ_b-propeller"/>
</dbReference>
<accession>A0A498IVG5</accession>
<dbReference type="Proteomes" id="UP000290289">
    <property type="component" value="Chromosome 10"/>
</dbReference>
<evidence type="ECO:0000313" key="1">
    <source>
        <dbReference type="EMBL" id="RXH87349.1"/>
    </source>
</evidence>
<comment type="caution">
    <text evidence="1">The sequence shown here is derived from an EMBL/GenBank/DDBJ whole genome shotgun (WGS) entry which is preliminary data.</text>
</comment>
<dbReference type="PANTHER" id="PTHR47850">
    <property type="entry name" value="F-BOX/KELCH-REPEAT PROTEIN OR23"/>
    <property type="match status" value="1"/>
</dbReference>